<proteinExistence type="predicted"/>
<dbReference type="EMBL" id="CP031395">
    <property type="protein sequence ID" value="QBK03479.1"/>
    <property type="molecule type" value="Genomic_DNA"/>
</dbReference>
<dbReference type="KEGG" id="hgr:DW355_00690"/>
<sequence length="352" mass="39097">MRALPDEILRRLDGRRAVWVDADGKEMALNAATLPLLPTAEIGALWAAVLLGRTGGEYDMRIHVVGQGSSPVSVLIGQNDSLRVLSSRGDAPREAALTESKIRERFGLERNFRGDWSEAERQSLTESLALLLPEELTVLRTVRFERSQRDLGRDKAARYELDGCLARITLYPAGARFNRYLFVGDVAAPRDAVLFPLLHEIGHAVERAPARRALCVAESHRVAAEKYRSDAWRLRDQPARYNALIRRHDELVRRYDELIAEAERLRGPGPVIAAYARALAGLPPPTDYGRESVQESFAESFALFHADPKALLRARPAVYRWFASGGHVKAMDAAVVGGVLEEDDDGGEDSPW</sequence>
<evidence type="ECO:0000313" key="1">
    <source>
        <dbReference type="EMBL" id="QBK03479.1"/>
    </source>
</evidence>
<dbReference type="AlphaFoldDB" id="A0A4V1A1R6"/>
<evidence type="ECO:0000313" key="2">
    <source>
        <dbReference type="Proteomes" id="UP000292939"/>
    </source>
</evidence>
<organism evidence="1 2">
    <name type="scientific">Hylemonella gracilis</name>
    <dbReference type="NCBI Taxonomy" id="80880"/>
    <lineage>
        <taxon>Bacteria</taxon>
        <taxon>Pseudomonadati</taxon>
        <taxon>Pseudomonadota</taxon>
        <taxon>Betaproteobacteria</taxon>
        <taxon>Burkholderiales</taxon>
        <taxon>Comamonadaceae</taxon>
        <taxon>Hylemonella</taxon>
    </lineage>
</organism>
<reference evidence="1 2" key="1">
    <citation type="submission" date="2018-07" db="EMBL/GenBank/DDBJ databases">
        <title>Exploring interactions and the metabolic potential of the ultra-small soil bacteria Hylemonella gracilis.</title>
        <authorList>
            <person name="Tyc O."/>
            <person name="Kulkarni P."/>
            <person name="Gawehns F."/>
            <person name="Hundscheid M."/>
            <person name="Zweers H."/>
            <person name="Garbeva P."/>
        </authorList>
    </citation>
    <scope>NUCLEOTIDE SEQUENCE [LARGE SCALE GENOMIC DNA]</scope>
    <source>
        <strain evidence="1 2">NS1</strain>
    </source>
</reference>
<accession>A0A4V1A1R6</accession>
<gene>
    <name evidence="1" type="ORF">DW355_00690</name>
</gene>
<name>A0A4V1A1R6_9BURK</name>
<protein>
    <submittedName>
        <fullName evidence="1">Uncharacterized protein</fullName>
    </submittedName>
</protein>
<dbReference type="Proteomes" id="UP000292939">
    <property type="component" value="Chromosome"/>
</dbReference>